<dbReference type="Pfam" id="PF01124">
    <property type="entry name" value="MAPEG"/>
    <property type="match status" value="1"/>
</dbReference>
<keyword evidence="7" id="KW-1185">Reference proteome</keyword>
<evidence type="ECO:0000256" key="4">
    <source>
        <dbReference type="ARBA" id="ARBA00023136"/>
    </source>
</evidence>
<comment type="caution">
    <text evidence="6">The sequence shown here is derived from an EMBL/GenBank/DDBJ whole genome shotgun (WGS) entry which is preliminary data.</text>
</comment>
<proteinExistence type="predicted"/>
<sequence>MSFAYLASTPGLKYNYSLLAAPAGWVVGMAPLWWAIGAANTAAPGSYNNAMPKESWKNLDNKLSDTTLRARVKRAVAANDNTHTNLAWFSAALVAGNAAHVDSTSLHLCAAGWILSRVGYTFAYILIEDRRWSFLRSLFYWFGVSSCMTLFVKAANQWKKLPW</sequence>
<keyword evidence="3 5" id="KW-1133">Transmembrane helix</keyword>
<evidence type="ECO:0000313" key="7">
    <source>
        <dbReference type="Proteomes" id="UP000279259"/>
    </source>
</evidence>
<reference evidence="6 7" key="1">
    <citation type="submission" date="2018-11" db="EMBL/GenBank/DDBJ databases">
        <title>Genome sequence of Saitozyma podzolica DSM 27192.</title>
        <authorList>
            <person name="Aliyu H."/>
            <person name="Gorte O."/>
            <person name="Ochsenreither K."/>
        </authorList>
    </citation>
    <scope>NUCLEOTIDE SEQUENCE [LARGE SCALE GENOMIC DNA]</scope>
    <source>
        <strain evidence="6 7">DSM 27192</strain>
    </source>
</reference>
<dbReference type="InterPro" id="IPR001129">
    <property type="entry name" value="Membr-assoc_MAPEG"/>
</dbReference>
<evidence type="ECO:0000256" key="3">
    <source>
        <dbReference type="ARBA" id="ARBA00022989"/>
    </source>
</evidence>
<keyword evidence="4 5" id="KW-0472">Membrane</keyword>
<dbReference type="GO" id="GO:0016020">
    <property type="term" value="C:membrane"/>
    <property type="evidence" value="ECO:0007669"/>
    <property type="project" value="UniProtKB-SubCell"/>
</dbReference>
<dbReference type="EMBL" id="RSCD01000015">
    <property type="protein sequence ID" value="RSH88994.1"/>
    <property type="molecule type" value="Genomic_DNA"/>
</dbReference>
<dbReference type="SUPFAM" id="SSF161084">
    <property type="entry name" value="MAPEG domain-like"/>
    <property type="match status" value="1"/>
</dbReference>
<feature type="transmembrane region" description="Helical" evidence="5">
    <location>
        <begin position="16"/>
        <end position="36"/>
    </location>
</feature>
<dbReference type="InterPro" id="IPR023352">
    <property type="entry name" value="MAPEG-like_dom_sf"/>
</dbReference>
<gene>
    <name evidence="6" type="ORF">EHS25_002656</name>
</gene>
<comment type="subcellular location">
    <subcellularLocation>
        <location evidence="1">Membrane</location>
    </subcellularLocation>
</comment>
<protein>
    <submittedName>
        <fullName evidence="6">Uncharacterized protein</fullName>
    </submittedName>
</protein>
<dbReference type="Proteomes" id="UP000279259">
    <property type="component" value="Unassembled WGS sequence"/>
</dbReference>
<dbReference type="PANTHER" id="PTHR35371:SF1">
    <property type="entry name" value="BLR7753 PROTEIN"/>
    <property type="match status" value="1"/>
</dbReference>
<keyword evidence="2 5" id="KW-0812">Transmembrane</keyword>
<accession>A0A427YDG6</accession>
<name>A0A427YDG6_9TREE</name>
<dbReference type="PANTHER" id="PTHR35371">
    <property type="entry name" value="INNER MEMBRANE PROTEIN"/>
    <property type="match status" value="1"/>
</dbReference>
<evidence type="ECO:0000256" key="2">
    <source>
        <dbReference type="ARBA" id="ARBA00022692"/>
    </source>
</evidence>
<evidence type="ECO:0000313" key="6">
    <source>
        <dbReference type="EMBL" id="RSH88994.1"/>
    </source>
</evidence>
<dbReference type="OrthoDB" id="2122304at2759"/>
<evidence type="ECO:0000256" key="1">
    <source>
        <dbReference type="ARBA" id="ARBA00004370"/>
    </source>
</evidence>
<feature type="transmembrane region" description="Helical" evidence="5">
    <location>
        <begin position="138"/>
        <end position="155"/>
    </location>
</feature>
<evidence type="ECO:0000256" key="5">
    <source>
        <dbReference type="SAM" id="Phobius"/>
    </source>
</evidence>
<organism evidence="6 7">
    <name type="scientific">Saitozyma podzolica</name>
    <dbReference type="NCBI Taxonomy" id="1890683"/>
    <lineage>
        <taxon>Eukaryota</taxon>
        <taxon>Fungi</taxon>
        <taxon>Dikarya</taxon>
        <taxon>Basidiomycota</taxon>
        <taxon>Agaricomycotina</taxon>
        <taxon>Tremellomycetes</taxon>
        <taxon>Tremellales</taxon>
        <taxon>Trimorphomycetaceae</taxon>
        <taxon>Saitozyma</taxon>
    </lineage>
</organism>
<dbReference type="Gene3D" id="1.20.120.550">
    <property type="entry name" value="Membrane associated eicosanoid/glutathione metabolism-like domain"/>
    <property type="match status" value="1"/>
</dbReference>
<dbReference type="AlphaFoldDB" id="A0A427YDG6"/>